<protein>
    <submittedName>
        <fullName evidence="1">Uncharacterized protein</fullName>
    </submittedName>
</protein>
<gene>
    <name evidence="1" type="ORF">A2290_05460</name>
</gene>
<dbReference type="EMBL" id="MEUA01000017">
    <property type="protein sequence ID" value="OGC15768.1"/>
    <property type="molecule type" value="Genomic_DNA"/>
</dbReference>
<dbReference type="Proteomes" id="UP000177905">
    <property type="component" value="Unassembled WGS sequence"/>
</dbReference>
<evidence type="ECO:0000313" key="1">
    <source>
        <dbReference type="EMBL" id="OGC15768.1"/>
    </source>
</evidence>
<accession>A0A1F4S5Q5</accession>
<dbReference type="AlphaFoldDB" id="A0A1F4S5Q5"/>
<name>A0A1F4S5Q5_UNCSA</name>
<sequence>MKKIVFLSLFVFFISLLVGCSGGGSLEYKFTEDVIKVLNLSDYALSGFGQGNYTLKEIDQMTEERSGKIKEAKDKISGYLHSKDPYVKEVAEKIYNALDIVVESRLRMKKLEKDQDSGKVDYMEFFEISDKEMAAQSKAWASFDASIVLLNNIISKVSPEEKSSLLKEVDKFPFDTFESKQNERFGLVAGDLEHRLNVFNAYKKLRSLLQ</sequence>
<comment type="caution">
    <text evidence="1">The sequence shown here is derived from an EMBL/GenBank/DDBJ whole genome shotgun (WGS) entry which is preliminary data.</text>
</comment>
<organism evidence="1 2">
    <name type="scientific">candidate division WOR-1 bacterium RIFOXYB2_FULL_36_35</name>
    <dbReference type="NCBI Taxonomy" id="1802578"/>
    <lineage>
        <taxon>Bacteria</taxon>
        <taxon>Bacillati</taxon>
        <taxon>Saganbacteria</taxon>
    </lineage>
</organism>
<dbReference type="PROSITE" id="PS51257">
    <property type="entry name" value="PROKAR_LIPOPROTEIN"/>
    <property type="match status" value="1"/>
</dbReference>
<reference evidence="1 2" key="1">
    <citation type="journal article" date="2016" name="Nat. Commun.">
        <title>Thousands of microbial genomes shed light on interconnected biogeochemical processes in an aquifer system.</title>
        <authorList>
            <person name="Anantharaman K."/>
            <person name="Brown C.T."/>
            <person name="Hug L.A."/>
            <person name="Sharon I."/>
            <person name="Castelle C.J."/>
            <person name="Probst A.J."/>
            <person name="Thomas B.C."/>
            <person name="Singh A."/>
            <person name="Wilkins M.J."/>
            <person name="Karaoz U."/>
            <person name="Brodie E.L."/>
            <person name="Williams K.H."/>
            <person name="Hubbard S.S."/>
            <person name="Banfield J.F."/>
        </authorList>
    </citation>
    <scope>NUCLEOTIDE SEQUENCE [LARGE SCALE GENOMIC DNA]</scope>
</reference>
<evidence type="ECO:0000313" key="2">
    <source>
        <dbReference type="Proteomes" id="UP000177905"/>
    </source>
</evidence>
<proteinExistence type="predicted"/>